<keyword evidence="4" id="KW-1185">Reference proteome</keyword>
<dbReference type="InterPro" id="IPR013099">
    <property type="entry name" value="K_chnl_dom"/>
</dbReference>
<evidence type="ECO:0000256" key="1">
    <source>
        <dbReference type="SAM" id="Phobius"/>
    </source>
</evidence>
<organism evidence="3 4">
    <name type="scientific">Halioxenophilus aromaticivorans</name>
    <dbReference type="NCBI Taxonomy" id="1306992"/>
    <lineage>
        <taxon>Bacteria</taxon>
        <taxon>Pseudomonadati</taxon>
        <taxon>Pseudomonadota</taxon>
        <taxon>Gammaproteobacteria</taxon>
        <taxon>Alteromonadales</taxon>
        <taxon>Alteromonadaceae</taxon>
        <taxon>Halioxenophilus</taxon>
    </lineage>
</organism>
<sequence length="156" mass="17241">MLLVFLINALVAALAVIIHYQALRLLTVQLPKLSIHPQLIVAFGVLGSMVAHLLEIWLFAVVYFLLLKAGGFGHLDGNFDGSLVACAYFSISAYTSLGLGDIEPFGLVRFVTGMEALTGLLLITWSASFMFLEMQRYWNKSHSAGRPNHKEKDRDS</sequence>
<reference evidence="4" key="1">
    <citation type="journal article" date="2019" name="Int. J. Syst. Evol. Microbiol.">
        <title>The Global Catalogue of Microorganisms (GCM) 10K type strain sequencing project: providing services to taxonomists for standard genome sequencing and annotation.</title>
        <authorList>
            <consortium name="The Broad Institute Genomics Platform"/>
            <consortium name="The Broad Institute Genome Sequencing Center for Infectious Disease"/>
            <person name="Wu L."/>
            <person name="Ma J."/>
        </authorList>
    </citation>
    <scope>NUCLEOTIDE SEQUENCE [LARGE SCALE GENOMIC DNA]</scope>
    <source>
        <strain evidence="4">JCM 19134</strain>
    </source>
</reference>
<evidence type="ECO:0000313" key="3">
    <source>
        <dbReference type="EMBL" id="GAA4930132.1"/>
    </source>
</evidence>
<comment type="caution">
    <text evidence="3">The sequence shown here is derived from an EMBL/GenBank/DDBJ whole genome shotgun (WGS) entry which is preliminary data.</text>
</comment>
<name>A0AAV3TXA7_9ALTE</name>
<keyword evidence="1" id="KW-0812">Transmembrane</keyword>
<feature type="transmembrane region" description="Helical" evidence="1">
    <location>
        <begin position="79"/>
        <end position="99"/>
    </location>
</feature>
<gene>
    <name evidence="3" type="ORF">GCM10025791_02430</name>
</gene>
<evidence type="ECO:0000259" key="2">
    <source>
        <dbReference type="Pfam" id="PF07885"/>
    </source>
</evidence>
<feature type="domain" description="Potassium channel" evidence="2">
    <location>
        <begin position="53"/>
        <end position="131"/>
    </location>
</feature>
<accession>A0AAV3TXA7</accession>
<keyword evidence="3" id="KW-0813">Transport</keyword>
<feature type="transmembrane region" description="Helical" evidence="1">
    <location>
        <begin position="111"/>
        <end position="132"/>
    </location>
</feature>
<dbReference type="Proteomes" id="UP001409585">
    <property type="component" value="Unassembled WGS sequence"/>
</dbReference>
<dbReference type="EMBL" id="BAABLX010000001">
    <property type="protein sequence ID" value="GAA4930132.1"/>
    <property type="molecule type" value="Genomic_DNA"/>
</dbReference>
<dbReference type="SUPFAM" id="SSF81324">
    <property type="entry name" value="Voltage-gated potassium channels"/>
    <property type="match status" value="1"/>
</dbReference>
<proteinExistence type="predicted"/>
<keyword evidence="1" id="KW-0472">Membrane</keyword>
<keyword evidence="1" id="KW-1133">Transmembrane helix</keyword>
<protein>
    <submittedName>
        <fullName evidence="3">Potassium channel family protein</fullName>
    </submittedName>
</protein>
<keyword evidence="3" id="KW-0407">Ion channel</keyword>
<dbReference type="RefSeq" id="WP_345415791.1">
    <property type="nucleotide sequence ID" value="NZ_AP031496.1"/>
</dbReference>
<dbReference type="Gene3D" id="1.10.287.70">
    <property type="match status" value="1"/>
</dbReference>
<dbReference type="GO" id="GO:0034220">
    <property type="term" value="P:monoatomic ion transmembrane transport"/>
    <property type="evidence" value="ECO:0007669"/>
    <property type="project" value="UniProtKB-KW"/>
</dbReference>
<dbReference type="AlphaFoldDB" id="A0AAV3TXA7"/>
<keyword evidence="3" id="KW-0406">Ion transport</keyword>
<feature type="transmembrane region" description="Helical" evidence="1">
    <location>
        <begin position="39"/>
        <end position="67"/>
    </location>
</feature>
<evidence type="ECO:0000313" key="4">
    <source>
        <dbReference type="Proteomes" id="UP001409585"/>
    </source>
</evidence>
<dbReference type="Pfam" id="PF07885">
    <property type="entry name" value="Ion_trans_2"/>
    <property type="match status" value="1"/>
</dbReference>